<dbReference type="AlphaFoldDB" id="A0AA35T8B5"/>
<keyword evidence="2" id="KW-1185">Reference proteome</keyword>
<dbReference type="EMBL" id="CASHTH010003277">
    <property type="protein sequence ID" value="CAI8042646.1"/>
    <property type="molecule type" value="Genomic_DNA"/>
</dbReference>
<gene>
    <name evidence="1" type="ORF">GBAR_LOCUS23643</name>
</gene>
<accession>A0AA35T8B5</accession>
<comment type="caution">
    <text evidence="1">The sequence shown here is derived from an EMBL/GenBank/DDBJ whole genome shotgun (WGS) entry which is preliminary data.</text>
</comment>
<evidence type="ECO:0000313" key="1">
    <source>
        <dbReference type="EMBL" id="CAI8042646.1"/>
    </source>
</evidence>
<organism evidence="1 2">
    <name type="scientific">Geodia barretti</name>
    <name type="common">Barrett's horny sponge</name>
    <dbReference type="NCBI Taxonomy" id="519541"/>
    <lineage>
        <taxon>Eukaryota</taxon>
        <taxon>Metazoa</taxon>
        <taxon>Porifera</taxon>
        <taxon>Demospongiae</taxon>
        <taxon>Heteroscleromorpha</taxon>
        <taxon>Tetractinellida</taxon>
        <taxon>Astrophorina</taxon>
        <taxon>Geodiidae</taxon>
        <taxon>Geodia</taxon>
    </lineage>
</organism>
<dbReference type="Proteomes" id="UP001174909">
    <property type="component" value="Unassembled WGS sequence"/>
</dbReference>
<sequence>MHCFARMGKQSFQNERRVDVQRLSHCLCLTQFPLSMFFHVCVTHPPLKPPSLSLHVYLTPLSLFCVHVDYSRQVQEEILAQSRAYDDLLRKITDHTP</sequence>
<name>A0AA35T8B5_GEOBA</name>
<feature type="non-terminal residue" evidence="1">
    <location>
        <position position="97"/>
    </location>
</feature>
<evidence type="ECO:0000313" key="2">
    <source>
        <dbReference type="Proteomes" id="UP001174909"/>
    </source>
</evidence>
<protein>
    <submittedName>
        <fullName evidence="1">Uncharacterized protein</fullName>
    </submittedName>
</protein>
<reference evidence="1" key="1">
    <citation type="submission" date="2023-03" db="EMBL/GenBank/DDBJ databases">
        <authorList>
            <person name="Steffen K."/>
            <person name="Cardenas P."/>
        </authorList>
    </citation>
    <scope>NUCLEOTIDE SEQUENCE</scope>
</reference>
<proteinExistence type="predicted"/>